<protein>
    <submittedName>
        <fullName evidence="2">Acyl-CoA dehydrogenase</fullName>
    </submittedName>
</protein>
<organism evidence="2 3">
    <name type="scientific">Rhizocola hellebori</name>
    <dbReference type="NCBI Taxonomy" id="1392758"/>
    <lineage>
        <taxon>Bacteria</taxon>
        <taxon>Bacillati</taxon>
        <taxon>Actinomycetota</taxon>
        <taxon>Actinomycetes</taxon>
        <taxon>Micromonosporales</taxon>
        <taxon>Micromonosporaceae</taxon>
        <taxon>Rhizocola</taxon>
    </lineage>
</organism>
<sequence length="320" mass="34981">MTLPPGLDLDAASRLIGMELSGGELIAGGKSNLTYRVSGPEGEWVVRRPPLGHVLSTAHDMAREFRVISALGPTNVPVPQAIALSEDPSFYVMGFVPGPVYRTAEALGTLGPRRIERLMGNLVDVLVELHSVDPASVGLSDFGRPDGYLERQLRRWQKQYESSRSRQIDGVDELHDLLVEKLPASSKSSIVHGDYRIDNCISSEEDTIAAVLDWEMSTLGDPLTDVGLLLMYWRLHIEDVALPPGAPTSAELAQQYAVKRGLDLAELDWYLAFANYKLAVIAEGIHFRYQAGQTVGEGFADMGPLVPRLIAQGHDALRGQ</sequence>
<dbReference type="Pfam" id="PF01636">
    <property type="entry name" value="APH"/>
    <property type="match status" value="1"/>
</dbReference>
<accession>A0A8J3QIT3</accession>
<dbReference type="CDD" id="cd05154">
    <property type="entry name" value="ACAD10_11_N-like"/>
    <property type="match status" value="1"/>
</dbReference>
<dbReference type="InterPro" id="IPR002575">
    <property type="entry name" value="Aminoglycoside_PTrfase"/>
</dbReference>
<keyword evidence="3" id="KW-1185">Reference proteome</keyword>
<dbReference type="PANTHER" id="PTHR47829">
    <property type="entry name" value="HYDROLASE, PUTATIVE (AFU_ORTHOLOGUE AFUA_1G12880)-RELATED"/>
    <property type="match status" value="1"/>
</dbReference>
<dbReference type="AlphaFoldDB" id="A0A8J3QIT3"/>
<proteinExistence type="predicted"/>
<dbReference type="InterPro" id="IPR011009">
    <property type="entry name" value="Kinase-like_dom_sf"/>
</dbReference>
<dbReference type="InterPro" id="IPR052898">
    <property type="entry name" value="ACAD10-like"/>
</dbReference>
<dbReference type="InterPro" id="IPR041726">
    <property type="entry name" value="ACAD10_11_N"/>
</dbReference>
<comment type="caution">
    <text evidence="2">The sequence shown here is derived from an EMBL/GenBank/DDBJ whole genome shotgun (WGS) entry which is preliminary data.</text>
</comment>
<reference evidence="2" key="1">
    <citation type="submission" date="2021-01" db="EMBL/GenBank/DDBJ databases">
        <title>Whole genome shotgun sequence of Rhizocola hellebori NBRC 109834.</title>
        <authorList>
            <person name="Komaki H."/>
            <person name="Tamura T."/>
        </authorList>
    </citation>
    <scope>NUCLEOTIDE SEQUENCE</scope>
    <source>
        <strain evidence="2">NBRC 109834</strain>
    </source>
</reference>
<dbReference type="Proteomes" id="UP000612899">
    <property type="component" value="Unassembled WGS sequence"/>
</dbReference>
<dbReference type="SUPFAM" id="SSF56112">
    <property type="entry name" value="Protein kinase-like (PK-like)"/>
    <property type="match status" value="1"/>
</dbReference>
<dbReference type="Gene3D" id="3.90.1200.10">
    <property type="match status" value="1"/>
</dbReference>
<dbReference type="PANTHER" id="PTHR47829:SF1">
    <property type="entry name" value="HAD FAMILY PHOSPHATASE"/>
    <property type="match status" value="1"/>
</dbReference>
<dbReference type="EMBL" id="BONY01000094">
    <property type="protein sequence ID" value="GIH10417.1"/>
    <property type="molecule type" value="Genomic_DNA"/>
</dbReference>
<name>A0A8J3QIT3_9ACTN</name>
<dbReference type="RefSeq" id="WP_203914134.1">
    <property type="nucleotide sequence ID" value="NZ_BONY01000094.1"/>
</dbReference>
<evidence type="ECO:0000313" key="3">
    <source>
        <dbReference type="Proteomes" id="UP000612899"/>
    </source>
</evidence>
<evidence type="ECO:0000259" key="1">
    <source>
        <dbReference type="Pfam" id="PF01636"/>
    </source>
</evidence>
<feature type="domain" description="Aminoglycoside phosphotransferase" evidence="1">
    <location>
        <begin position="24"/>
        <end position="235"/>
    </location>
</feature>
<evidence type="ECO:0000313" key="2">
    <source>
        <dbReference type="EMBL" id="GIH10417.1"/>
    </source>
</evidence>
<dbReference type="Gene3D" id="3.30.200.20">
    <property type="entry name" value="Phosphorylase Kinase, domain 1"/>
    <property type="match status" value="1"/>
</dbReference>
<gene>
    <name evidence="2" type="ORF">Rhe02_84840</name>
</gene>